<dbReference type="EMBL" id="RPFW01000025">
    <property type="protein sequence ID" value="TVY97959.1"/>
    <property type="molecule type" value="Genomic_DNA"/>
</dbReference>
<accession>A0A651PEN6</accession>
<reference evidence="2 3" key="1">
    <citation type="submission" date="2018-11" db="EMBL/GenBank/DDBJ databases">
        <title>Trebonia kvetii gen.nov., sp.nov., a novel acidophilic actinobacterium, and proposal of the new actinobacterial family Treboniaceae fam. nov.</title>
        <authorList>
            <person name="Rapoport D."/>
            <person name="Sagova-Mareckova M."/>
            <person name="Sedlacek I."/>
            <person name="Provaznik J."/>
            <person name="Kralova S."/>
            <person name="Pavlinic D."/>
            <person name="Benes V."/>
            <person name="Kopecky J."/>
        </authorList>
    </citation>
    <scope>NUCLEOTIDE SEQUENCE [LARGE SCALE GENOMIC DNA]</scope>
    <source>
        <strain evidence="2 3">15Tr583</strain>
    </source>
</reference>
<protein>
    <submittedName>
        <fullName evidence="2">Uncharacterized protein</fullName>
    </submittedName>
</protein>
<evidence type="ECO:0000313" key="2">
    <source>
        <dbReference type="EMBL" id="TVY97959.1"/>
    </source>
</evidence>
<feature type="compositionally biased region" description="Basic residues" evidence="1">
    <location>
        <begin position="157"/>
        <end position="180"/>
    </location>
</feature>
<comment type="caution">
    <text evidence="2">The sequence shown here is derived from an EMBL/GenBank/DDBJ whole genome shotgun (WGS) entry which is preliminary data.</text>
</comment>
<feature type="region of interest" description="Disordered" evidence="1">
    <location>
        <begin position="150"/>
        <end position="180"/>
    </location>
</feature>
<proteinExistence type="predicted"/>
<gene>
    <name evidence="2" type="ORF">EAS64_42785</name>
</gene>
<sequence>MDWQASGDWQGGTPGHDPSLPEVLAAFEHGGAWETAAPTAALAAVLERVAGPGGLYAGADTDALTGIVRQWAAVESWAAAGLMSALRAMIHDDDAGAPVLRRRTNLPGGWDDSLTYEIAAALAMGPQSAGNLANLAWTLGMRLPGIGGCWPGGSSPGRRRGWSRRSSSRWMRMRRPARRR</sequence>
<evidence type="ECO:0000313" key="3">
    <source>
        <dbReference type="Proteomes" id="UP000460272"/>
    </source>
</evidence>
<dbReference type="RefSeq" id="WP_145862451.1">
    <property type="nucleotide sequence ID" value="NZ_RPFW01000025.1"/>
</dbReference>
<dbReference type="Proteomes" id="UP000460272">
    <property type="component" value="Unassembled WGS sequence"/>
</dbReference>
<evidence type="ECO:0000256" key="1">
    <source>
        <dbReference type="SAM" id="MobiDB-lite"/>
    </source>
</evidence>
<keyword evidence="3" id="KW-1185">Reference proteome</keyword>
<organism evidence="2 3">
    <name type="scientific">Trebonia kvetii</name>
    <dbReference type="NCBI Taxonomy" id="2480626"/>
    <lineage>
        <taxon>Bacteria</taxon>
        <taxon>Bacillati</taxon>
        <taxon>Actinomycetota</taxon>
        <taxon>Actinomycetes</taxon>
        <taxon>Streptosporangiales</taxon>
        <taxon>Treboniaceae</taxon>
        <taxon>Trebonia</taxon>
    </lineage>
</organism>
<name>A0A651PEN6_9ACTN</name>
<feature type="region of interest" description="Disordered" evidence="1">
    <location>
        <begin position="1"/>
        <end position="21"/>
    </location>
</feature>
<dbReference type="AlphaFoldDB" id="A0A651PEN6"/>